<dbReference type="Proteomes" id="UP001596174">
    <property type="component" value="Unassembled WGS sequence"/>
</dbReference>
<comment type="caution">
    <text evidence="4">The sequence shown here is derived from an EMBL/GenBank/DDBJ whole genome shotgun (WGS) entry which is preliminary data.</text>
</comment>
<organism evidence="4 5">
    <name type="scientific">Streptacidiphilus monticola</name>
    <dbReference type="NCBI Taxonomy" id="2161674"/>
    <lineage>
        <taxon>Bacteria</taxon>
        <taxon>Bacillati</taxon>
        <taxon>Actinomycetota</taxon>
        <taxon>Actinomycetes</taxon>
        <taxon>Kitasatosporales</taxon>
        <taxon>Streptomycetaceae</taxon>
        <taxon>Streptacidiphilus</taxon>
    </lineage>
</organism>
<dbReference type="PANTHER" id="PTHR10088">
    <property type="entry name" value="GLUCOKINASE REGULATORY PROTEIN"/>
    <property type="match status" value="1"/>
</dbReference>
<dbReference type="Pfam" id="PF13580">
    <property type="entry name" value="SIS_2"/>
    <property type="match status" value="1"/>
</dbReference>
<feature type="compositionally biased region" description="Basic and acidic residues" evidence="2">
    <location>
        <begin position="10"/>
        <end position="19"/>
    </location>
</feature>
<dbReference type="PANTHER" id="PTHR10088:SF4">
    <property type="entry name" value="GLUCOKINASE REGULATORY PROTEIN"/>
    <property type="match status" value="1"/>
</dbReference>
<dbReference type="SUPFAM" id="SSF53697">
    <property type="entry name" value="SIS domain"/>
    <property type="match status" value="1"/>
</dbReference>
<dbReference type="InterPro" id="IPR046348">
    <property type="entry name" value="SIS_dom_sf"/>
</dbReference>
<dbReference type="GO" id="GO:0016829">
    <property type="term" value="F:lyase activity"/>
    <property type="evidence" value="ECO:0007669"/>
    <property type="project" value="UniProtKB-KW"/>
</dbReference>
<dbReference type="EMBL" id="JBHSQJ010000122">
    <property type="protein sequence ID" value="MFC5910477.1"/>
    <property type="molecule type" value="Genomic_DNA"/>
</dbReference>
<evidence type="ECO:0000313" key="4">
    <source>
        <dbReference type="EMBL" id="MFC5910477.1"/>
    </source>
</evidence>
<dbReference type="PROSITE" id="PS01272">
    <property type="entry name" value="GCKR"/>
    <property type="match status" value="1"/>
</dbReference>
<dbReference type="InterPro" id="IPR001347">
    <property type="entry name" value="SIS_dom"/>
</dbReference>
<dbReference type="InterPro" id="IPR040190">
    <property type="entry name" value="MURQ/GCKR"/>
</dbReference>
<dbReference type="PROSITE" id="PS51464">
    <property type="entry name" value="SIS"/>
    <property type="match status" value="1"/>
</dbReference>
<dbReference type="InterPro" id="IPR005486">
    <property type="entry name" value="Glucokinase_regulatory_CS"/>
</dbReference>
<proteinExistence type="predicted"/>
<sequence length="279" mass="28867">MTPDPPLETLRTEQPHPDSVDLGSMTADQALQLMERHEHAVLDALVAAHDALAAAAERVAAVYLAGGRTVLLGSGTSGRLALQEVSELPATFGVPAEQFPALLATRAPIGPAAVAASEDDTEGVARALRERGIGPGDAVIGLAASGRTPFVLAAIRQARAAGAWTCGIANNPGTPLLCEAELGVLLDTGPELLTGSTRMKAGTAQKIALNRITTAAMALAGRIHGNYMVEMRAGNGKLRERAVRIVADLAQCDPATARGLLAAHDWHIGDALRAATPRR</sequence>
<feature type="domain" description="SIS" evidence="3">
    <location>
        <begin position="59"/>
        <end position="222"/>
    </location>
</feature>
<dbReference type="NCBIfam" id="NF003915">
    <property type="entry name" value="PRK05441.1"/>
    <property type="match status" value="1"/>
</dbReference>
<protein>
    <submittedName>
        <fullName evidence="4">N-acetylmuramic acid 6-phosphate etherase</fullName>
        <ecNumber evidence="4">4.2.1.126</ecNumber>
    </submittedName>
</protein>
<keyword evidence="5" id="KW-1185">Reference proteome</keyword>
<evidence type="ECO:0000256" key="1">
    <source>
        <dbReference type="ARBA" id="ARBA00023277"/>
    </source>
</evidence>
<dbReference type="Gene3D" id="1.10.8.1080">
    <property type="match status" value="1"/>
</dbReference>
<dbReference type="EC" id="4.2.1.126" evidence="4"/>
<keyword evidence="4" id="KW-0456">Lyase</keyword>
<accession>A0ABW1GA35</accession>
<reference evidence="5" key="1">
    <citation type="journal article" date="2019" name="Int. J. Syst. Evol. Microbiol.">
        <title>The Global Catalogue of Microorganisms (GCM) 10K type strain sequencing project: providing services to taxonomists for standard genome sequencing and annotation.</title>
        <authorList>
            <consortium name="The Broad Institute Genomics Platform"/>
            <consortium name="The Broad Institute Genome Sequencing Center for Infectious Disease"/>
            <person name="Wu L."/>
            <person name="Ma J."/>
        </authorList>
    </citation>
    <scope>NUCLEOTIDE SEQUENCE [LARGE SCALE GENOMIC DNA]</scope>
    <source>
        <strain evidence="5">JCM 4816</strain>
    </source>
</reference>
<gene>
    <name evidence="4" type="ORF">ACFP3V_25080</name>
</gene>
<evidence type="ECO:0000313" key="5">
    <source>
        <dbReference type="Proteomes" id="UP001596174"/>
    </source>
</evidence>
<name>A0ABW1GA35_9ACTN</name>
<dbReference type="Gene3D" id="3.40.50.10490">
    <property type="entry name" value="Glucose-6-phosphate isomerase like protein, domain 1"/>
    <property type="match status" value="1"/>
</dbReference>
<dbReference type="RefSeq" id="WP_380587720.1">
    <property type="nucleotide sequence ID" value="NZ_JBHSQJ010000122.1"/>
</dbReference>
<feature type="region of interest" description="Disordered" evidence="2">
    <location>
        <begin position="1"/>
        <end position="23"/>
    </location>
</feature>
<evidence type="ECO:0000259" key="3">
    <source>
        <dbReference type="PROSITE" id="PS51464"/>
    </source>
</evidence>
<evidence type="ECO:0000256" key="2">
    <source>
        <dbReference type="SAM" id="MobiDB-lite"/>
    </source>
</evidence>
<keyword evidence="1" id="KW-0119">Carbohydrate metabolism</keyword>